<protein>
    <submittedName>
        <fullName evidence="4">Spore cortex-lytic enzyme</fullName>
    </submittedName>
</protein>
<evidence type="ECO:0000313" key="4">
    <source>
        <dbReference type="EMBL" id="TEB13313.1"/>
    </source>
</evidence>
<accession>A0A4Y7RWT3</accession>
<dbReference type="InterPro" id="IPR036779">
    <property type="entry name" value="LysM_dom_sf"/>
</dbReference>
<dbReference type="SMART" id="SM00257">
    <property type="entry name" value="LysM"/>
    <property type="match status" value="2"/>
</dbReference>
<dbReference type="InterPro" id="IPR011105">
    <property type="entry name" value="Cell_wall_hydrolase_SleB"/>
</dbReference>
<evidence type="ECO:0000259" key="3">
    <source>
        <dbReference type="PROSITE" id="PS51782"/>
    </source>
</evidence>
<dbReference type="Pfam" id="PF01476">
    <property type="entry name" value="LysM"/>
    <property type="match status" value="2"/>
</dbReference>
<feature type="domain" description="LysM" evidence="3">
    <location>
        <begin position="27"/>
        <end position="70"/>
    </location>
</feature>
<dbReference type="RefSeq" id="WP_134212112.1">
    <property type="nucleotide sequence ID" value="NZ_QFFZ01000002.1"/>
</dbReference>
<sequence length="322" mass="33982">MSWATRLLFCFFVLAAAIALPCAAQAATHTVLPDECLYSISQSYGISVESLVEANQIEDNLIFPGQELNIPEEAASASENPGETSPAGADSPTDTGSPAGADSQTDSQPGDGGNTGDAGPTGSTPDTGPTASNPVYIVQPGDTLYQIALKRGLLYQEIMSANGLKNTNIYPGMPLYIPGSGGDTPVRQPVQQVNRGLSFIRPSPDEVDLLARLITAEADSEPYEGKVAVGAVVLNRVNSPGFPKSIKDVINQNGNGVYQFQPVENGWINRPASEDAKLAAREALGGTDPTNGALYFYANQSKSVWLRERPVSKTIGNTIFAY</sequence>
<feature type="compositionally biased region" description="Polar residues" evidence="1">
    <location>
        <begin position="92"/>
        <end position="108"/>
    </location>
</feature>
<dbReference type="GO" id="GO:0008932">
    <property type="term" value="F:lytic endotransglycosylase activity"/>
    <property type="evidence" value="ECO:0007669"/>
    <property type="project" value="TreeGrafter"/>
</dbReference>
<dbReference type="CDD" id="cd00118">
    <property type="entry name" value="LysM"/>
    <property type="match status" value="2"/>
</dbReference>
<dbReference type="PANTHER" id="PTHR33734">
    <property type="entry name" value="LYSM DOMAIN-CONTAINING GPI-ANCHORED PROTEIN 2"/>
    <property type="match status" value="1"/>
</dbReference>
<feature type="compositionally biased region" description="Low complexity" evidence="1">
    <location>
        <begin position="117"/>
        <end position="132"/>
    </location>
</feature>
<proteinExistence type="predicted"/>
<evidence type="ECO:0000256" key="1">
    <source>
        <dbReference type="SAM" id="MobiDB-lite"/>
    </source>
</evidence>
<dbReference type="Gene3D" id="3.10.350.10">
    <property type="entry name" value="LysM domain"/>
    <property type="match status" value="2"/>
</dbReference>
<dbReference type="Gene3D" id="1.10.10.2520">
    <property type="entry name" value="Cell wall hydrolase SleB, domain 1"/>
    <property type="match status" value="1"/>
</dbReference>
<feature type="region of interest" description="Disordered" evidence="1">
    <location>
        <begin position="74"/>
        <end position="135"/>
    </location>
</feature>
<dbReference type="Proteomes" id="UP000297597">
    <property type="component" value="Unassembled WGS sequence"/>
</dbReference>
<dbReference type="Gene3D" id="6.20.240.60">
    <property type="match status" value="1"/>
</dbReference>
<evidence type="ECO:0000313" key="5">
    <source>
        <dbReference type="Proteomes" id="UP000297597"/>
    </source>
</evidence>
<reference evidence="4 5" key="1">
    <citation type="journal article" date="2018" name="Environ. Microbiol.">
        <title>Novel energy conservation strategies and behaviour of Pelotomaculum schinkii driving syntrophic propionate catabolism.</title>
        <authorList>
            <person name="Hidalgo-Ahumada C.A.P."/>
            <person name="Nobu M.K."/>
            <person name="Narihiro T."/>
            <person name="Tamaki H."/>
            <person name="Liu W.T."/>
            <person name="Kamagata Y."/>
            <person name="Stams A.J.M."/>
            <person name="Imachi H."/>
            <person name="Sousa D.Z."/>
        </authorList>
    </citation>
    <scope>NUCLEOTIDE SEQUENCE [LARGE SCALE GENOMIC DNA]</scope>
    <source>
        <strain evidence="4 5">MGP</strain>
    </source>
</reference>
<keyword evidence="2" id="KW-0732">Signal</keyword>
<dbReference type="SUPFAM" id="SSF54106">
    <property type="entry name" value="LysM domain"/>
    <property type="match status" value="2"/>
</dbReference>
<dbReference type="Pfam" id="PF07486">
    <property type="entry name" value="Hydrolase_2"/>
    <property type="match status" value="1"/>
</dbReference>
<evidence type="ECO:0000256" key="2">
    <source>
        <dbReference type="SAM" id="SignalP"/>
    </source>
</evidence>
<dbReference type="OrthoDB" id="9785345at2"/>
<dbReference type="GO" id="GO:0016787">
    <property type="term" value="F:hydrolase activity"/>
    <property type="evidence" value="ECO:0007669"/>
    <property type="project" value="InterPro"/>
</dbReference>
<dbReference type="EMBL" id="QFFZ01000002">
    <property type="protein sequence ID" value="TEB13313.1"/>
    <property type="molecule type" value="Genomic_DNA"/>
</dbReference>
<organism evidence="4 5">
    <name type="scientific">Pelotomaculum propionicicum</name>
    <dbReference type="NCBI Taxonomy" id="258475"/>
    <lineage>
        <taxon>Bacteria</taxon>
        <taxon>Bacillati</taxon>
        <taxon>Bacillota</taxon>
        <taxon>Clostridia</taxon>
        <taxon>Eubacteriales</taxon>
        <taxon>Desulfotomaculaceae</taxon>
        <taxon>Pelotomaculum</taxon>
    </lineage>
</organism>
<dbReference type="InterPro" id="IPR042047">
    <property type="entry name" value="SleB_dom1"/>
</dbReference>
<dbReference type="PANTHER" id="PTHR33734:SF22">
    <property type="entry name" value="MEMBRANE-BOUND LYTIC MUREIN TRANSGLYCOSYLASE D"/>
    <property type="match status" value="1"/>
</dbReference>
<dbReference type="PROSITE" id="PS51782">
    <property type="entry name" value="LYSM"/>
    <property type="match status" value="2"/>
</dbReference>
<feature type="signal peptide" evidence="2">
    <location>
        <begin position="1"/>
        <end position="26"/>
    </location>
</feature>
<dbReference type="AlphaFoldDB" id="A0A4Y7RWT3"/>
<name>A0A4Y7RWT3_9FIRM</name>
<comment type="caution">
    <text evidence="4">The sequence shown here is derived from an EMBL/GenBank/DDBJ whole genome shotgun (WGS) entry which is preliminary data.</text>
</comment>
<keyword evidence="5" id="KW-1185">Reference proteome</keyword>
<feature type="chain" id="PRO_5021453069" evidence="2">
    <location>
        <begin position="27"/>
        <end position="322"/>
    </location>
</feature>
<dbReference type="InterPro" id="IPR018392">
    <property type="entry name" value="LysM"/>
</dbReference>
<gene>
    <name evidence="4" type="primary">sleB_2</name>
    <name evidence="4" type="ORF">Pmgp_00206</name>
</gene>
<feature type="domain" description="LysM" evidence="3">
    <location>
        <begin position="134"/>
        <end position="177"/>
    </location>
</feature>